<accession>A0ABV8N0U0</accession>
<protein>
    <recommendedName>
        <fullName evidence="2">histidine kinase</fullName>
        <ecNumber evidence="2">2.7.13.3</ecNumber>
    </recommendedName>
</protein>
<dbReference type="EC" id="2.7.13.3" evidence="2"/>
<evidence type="ECO:0000256" key="3">
    <source>
        <dbReference type="ARBA" id="ARBA00022553"/>
    </source>
</evidence>
<keyword evidence="9" id="KW-1185">Reference proteome</keyword>
<comment type="catalytic activity">
    <reaction evidence="1">
        <text>ATP + protein L-histidine = ADP + protein N-phospho-L-histidine.</text>
        <dbReference type="EC" id="2.7.13.3"/>
    </reaction>
</comment>
<keyword evidence="8" id="KW-0067">ATP-binding</keyword>
<name>A0ABV8N0U0_9ACTN</name>
<dbReference type="PANTHER" id="PTHR45436:SF5">
    <property type="entry name" value="SENSOR HISTIDINE KINASE TRCS"/>
    <property type="match status" value="1"/>
</dbReference>
<keyword evidence="8" id="KW-0547">Nucleotide-binding</keyword>
<reference evidence="9" key="1">
    <citation type="journal article" date="2019" name="Int. J. Syst. Evol. Microbiol.">
        <title>The Global Catalogue of Microorganisms (GCM) 10K type strain sequencing project: providing services to taxonomists for standard genome sequencing and annotation.</title>
        <authorList>
            <consortium name="The Broad Institute Genomics Platform"/>
            <consortium name="The Broad Institute Genome Sequencing Center for Infectious Disease"/>
            <person name="Wu L."/>
            <person name="Ma J."/>
        </authorList>
    </citation>
    <scope>NUCLEOTIDE SEQUENCE [LARGE SCALE GENOMIC DNA]</scope>
    <source>
        <strain evidence="9">CCM 3243</strain>
    </source>
</reference>
<feature type="compositionally biased region" description="Low complexity" evidence="6">
    <location>
        <begin position="446"/>
        <end position="455"/>
    </location>
</feature>
<evidence type="ECO:0000256" key="6">
    <source>
        <dbReference type="SAM" id="MobiDB-lite"/>
    </source>
</evidence>
<keyword evidence="4" id="KW-0808">Transferase</keyword>
<evidence type="ECO:0000256" key="1">
    <source>
        <dbReference type="ARBA" id="ARBA00000085"/>
    </source>
</evidence>
<feature type="region of interest" description="Disordered" evidence="6">
    <location>
        <begin position="346"/>
        <end position="505"/>
    </location>
</feature>
<feature type="compositionally biased region" description="Low complexity" evidence="6">
    <location>
        <begin position="355"/>
        <end position="397"/>
    </location>
</feature>
<dbReference type="RefSeq" id="WP_345496129.1">
    <property type="nucleotide sequence ID" value="NZ_BAAAYA010000019.1"/>
</dbReference>
<dbReference type="InterPro" id="IPR003594">
    <property type="entry name" value="HATPase_dom"/>
</dbReference>
<dbReference type="Pfam" id="PF02518">
    <property type="entry name" value="HATPase_c"/>
    <property type="match status" value="1"/>
</dbReference>
<dbReference type="GO" id="GO:0005524">
    <property type="term" value="F:ATP binding"/>
    <property type="evidence" value="ECO:0007669"/>
    <property type="project" value="UniProtKB-KW"/>
</dbReference>
<dbReference type="Gene3D" id="3.30.565.10">
    <property type="entry name" value="Histidine kinase-like ATPase, C-terminal domain"/>
    <property type="match status" value="1"/>
</dbReference>
<evidence type="ECO:0000313" key="8">
    <source>
        <dbReference type="EMBL" id="MFC4186054.1"/>
    </source>
</evidence>
<dbReference type="PANTHER" id="PTHR45436">
    <property type="entry name" value="SENSOR HISTIDINE KINASE YKOH"/>
    <property type="match status" value="1"/>
</dbReference>
<dbReference type="EMBL" id="JBHSCF010000008">
    <property type="protein sequence ID" value="MFC4186054.1"/>
    <property type="molecule type" value="Genomic_DNA"/>
</dbReference>
<evidence type="ECO:0000256" key="2">
    <source>
        <dbReference type="ARBA" id="ARBA00012438"/>
    </source>
</evidence>
<sequence length="505" mass="52048">MLPWIVALAAVGTAIWHAVRAYQAGRDAYAASARAELADRQARAAEARTLALTEEIRQLAEKRIPAAATALSHRAAPVPGLREAAGVEGDAARLLSDAVQAARTAILEERRRVDAAARAAMRGTSAKIQSLLNQSQHLLQELQHEYDDPRVLQLDFRNELALRRTQATAVLCDAWPGLARQNSSLVEIVLGAQSRVGGYERIKVANHLRQERLALVARAAEPLAIALAELLANATAYSHPDTEVPVTVQQAAGRGALVLVDDAGIGMDDDALKRARALLAGPSEVLLTELGDPPQSGFAVVGRLVARYGFSCHIEPSPYGGMRAMLRVPAHLLTVMDDDRTLSVLAPAPVPAHPDAPGSGATDTDPTADPAAPGSLAPGSVVPGPAAPDFPASDSPAPGSPEPVATTGSATTGTDPVTAAGGSTGPGAPAPGAPALPSRRRRARRAAAPDGGAAAKTREAGVEPDLRTPEQAGASWAALQQGTLSGRSASAPSASPSDDQGDDET</sequence>
<proteinExistence type="predicted"/>
<feature type="compositionally biased region" description="Polar residues" evidence="6">
    <location>
        <begin position="478"/>
        <end position="487"/>
    </location>
</feature>
<feature type="compositionally biased region" description="Basic and acidic residues" evidence="6">
    <location>
        <begin position="456"/>
        <end position="468"/>
    </location>
</feature>
<dbReference type="InterPro" id="IPR050428">
    <property type="entry name" value="TCS_sensor_his_kinase"/>
</dbReference>
<evidence type="ECO:0000259" key="7">
    <source>
        <dbReference type="Pfam" id="PF02518"/>
    </source>
</evidence>
<evidence type="ECO:0000256" key="4">
    <source>
        <dbReference type="ARBA" id="ARBA00022679"/>
    </source>
</evidence>
<evidence type="ECO:0000313" key="9">
    <source>
        <dbReference type="Proteomes" id="UP001595871"/>
    </source>
</evidence>
<evidence type="ECO:0000256" key="5">
    <source>
        <dbReference type="ARBA" id="ARBA00022777"/>
    </source>
</evidence>
<feature type="domain" description="Histidine kinase/HSP90-like ATPase" evidence="7">
    <location>
        <begin position="222"/>
        <end position="330"/>
    </location>
</feature>
<feature type="compositionally biased region" description="Low complexity" evidence="6">
    <location>
        <begin position="488"/>
        <end position="497"/>
    </location>
</feature>
<keyword evidence="5" id="KW-0418">Kinase</keyword>
<gene>
    <name evidence="8" type="ORF">ACFO3R_06595</name>
</gene>
<comment type="caution">
    <text evidence="8">The sequence shown here is derived from an EMBL/GenBank/DDBJ whole genome shotgun (WGS) entry which is preliminary data.</text>
</comment>
<keyword evidence="3" id="KW-0597">Phosphoprotein</keyword>
<dbReference type="Proteomes" id="UP001595871">
    <property type="component" value="Unassembled WGS sequence"/>
</dbReference>
<organism evidence="8 9">
    <name type="scientific">Streptomyces flavovirens</name>
    <dbReference type="NCBI Taxonomy" id="52258"/>
    <lineage>
        <taxon>Bacteria</taxon>
        <taxon>Bacillati</taxon>
        <taxon>Actinomycetota</taxon>
        <taxon>Actinomycetes</taxon>
        <taxon>Kitasatosporales</taxon>
        <taxon>Streptomycetaceae</taxon>
        <taxon>Streptomyces</taxon>
    </lineage>
</organism>
<dbReference type="SUPFAM" id="SSF55874">
    <property type="entry name" value="ATPase domain of HSP90 chaperone/DNA topoisomerase II/histidine kinase"/>
    <property type="match status" value="1"/>
</dbReference>
<dbReference type="InterPro" id="IPR036890">
    <property type="entry name" value="HATPase_C_sf"/>
</dbReference>
<feature type="compositionally biased region" description="Polar residues" evidence="6">
    <location>
        <begin position="406"/>
        <end position="415"/>
    </location>
</feature>